<feature type="binding site" evidence="6">
    <location>
        <position position="80"/>
    </location>
    <ligand>
        <name>S-adenosyl-L-methionine</name>
        <dbReference type="ChEBI" id="CHEBI:59789"/>
    </ligand>
</feature>
<dbReference type="RefSeq" id="WP_267610782.1">
    <property type="nucleotide sequence ID" value="NZ_JAOVZQ010000001.1"/>
</dbReference>
<dbReference type="SUPFAM" id="SSF53335">
    <property type="entry name" value="S-adenosyl-L-methionine-dependent methyltransferases"/>
    <property type="match status" value="1"/>
</dbReference>
<comment type="subcellular location">
    <subcellularLocation>
        <location evidence="6">Cytoplasm</location>
    </subcellularLocation>
</comment>
<evidence type="ECO:0000256" key="2">
    <source>
        <dbReference type="ARBA" id="ARBA00022552"/>
    </source>
</evidence>
<evidence type="ECO:0000313" key="7">
    <source>
        <dbReference type="EMBL" id="MCY0092811.1"/>
    </source>
</evidence>
<dbReference type="GO" id="GO:0008168">
    <property type="term" value="F:methyltransferase activity"/>
    <property type="evidence" value="ECO:0007669"/>
    <property type="project" value="UniProtKB-KW"/>
</dbReference>
<keyword evidence="2 6" id="KW-0698">rRNA processing</keyword>
<dbReference type="Gene3D" id="3.40.50.150">
    <property type="entry name" value="Vaccinia Virus protein VP39"/>
    <property type="match status" value="1"/>
</dbReference>
<comment type="caution">
    <text evidence="7">The sequence shown here is derived from an EMBL/GenBank/DDBJ whole genome shotgun (WGS) entry which is preliminary data.</text>
</comment>
<evidence type="ECO:0000256" key="1">
    <source>
        <dbReference type="ARBA" id="ARBA00022490"/>
    </source>
</evidence>
<dbReference type="NCBIfam" id="TIGR00138">
    <property type="entry name" value="rsmG_gidB"/>
    <property type="match status" value="1"/>
</dbReference>
<comment type="function">
    <text evidence="6">Specifically methylates the N7 position of guanine in position 527 of 16S rRNA.</text>
</comment>
<keyword evidence="4 6" id="KW-0808">Transferase</keyword>
<feature type="binding site" evidence="6">
    <location>
        <position position="75"/>
    </location>
    <ligand>
        <name>S-adenosyl-L-methionine</name>
        <dbReference type="ChEBI" id="CHEBI:59789"/>
    </ligand>
</feature>
<gene>
    <name evidence="6 7" type="primary">rsmG</name>
    <name evidence="7" type="ORF">OEG82_01970</name>
</gene>
<dbReference type="EMBL" id="JAOVZQ010000001">
    <property type="protein sequence ID" value="MCY0092811.1"/>
    <property type="molecule type" value="Genomic_DNA"/>
</dbReference>
<protein>
    <recommendedName>
        <fullName evidence="6">Ribosomal RNA small subunit methyltransferase G</fullName>
        <ecNumber evidence="6">2.1.1.170</ecNumber>
    </recommendedName>
    <alternativeName>
        <fullName evidence="6">16S rRNA 7-methylguanosine methyltransferase</fullName>
        <shortName evidence="6">16S rRNA m7G methyltransferase</shortName>
    </alternativeName>
</protein>
<sequence>MNKSESVKGFFPDSAFVSRETWDRLELYADLVRKWQVSFNLISPNTLPVLWERHVLDSLQLFRLERKPLTWIDMGSGAGFPGLVTAICLRDLDAGWVHLVESNNKKAAFLRQVILKTGARASVHPFRVESAGPGIDDVQAVSARALASLTDLLAYCESIAQKNPHLEMWFHKGLDYPEELRSARDLWGFDLIEHHSLAQDGSAILHISNLSRKNQAADPS</sequence>
<feature type="binding site" evidence="6">
    <location>
        <begin position="128"/>
        <end position="129"/>
    </location>
    <ligand>
        <name>S-adenosyl-L-methionine</name>
        <dbReference type="ChEBI" id="CHEBI:59789"/>
    </ligand>
</feature>
<dbReference type="HAMAP" id="MF_00074">
    <property type="entry name" value="16SrRNA_methyltr_G"/>
    <property type="match status" value="1"/>
</dbReference>
<feature type="binding site" evidence="6">
    <location>
        <position position="144"/>
    </location>
    <ligand>
        <name>S-adenosyl-L-methionine</name>
        <dbReference type="ChEBI" id="CHEBI:59789"/>
    </ligand>
</feature>
<dbReference type="EC" id="2.1.1.170" evidence="6"/>
<comment type="similarity">
    <text evidence="6">Belongs to the methyltransferase superfamily. RNA methyltransferase RsmG family.</text>
</comment>
<dbReference type="Pfam" id="PF02527">
    <property type="entry name" value="GidB"/>
    <property type="match status" value="1"/>
</dbReference>
<evidence type="ECO:0000313" key="8">
    <source>
        <dbReference type="Proteomes" id="UP001081283"/>
    </source>
</evidence>
<organism evidence="7 8">
    <name type="scientific">Hoeflea ulvae</name>
    <dbReference type="NCBI Taxonomy" id="2983764"/>
    <lineage>
        <taxon>Bacteria</taxon>
        <taxon>Pseudomonadati</taxon>
        <taxon>Pseudomonadota</taxon>
        <taxon>Alphaproteobacteria</taxon>
        <taxon>Hyphomicrobiales</taxon>
        <taxon>Rhizobiaceae</taxon>
        <taxon>Hoeflea</taxon>
    </lineage>
</organism>
<keyword evidence="1 6" id="KW-0963">Cytoplasm</keyword>
<comment type="catalytic activity">
    <reaction evidence="6">
        <text>guanosine(527) in 16S rRNA + S-adenosyl-L-methionine = N(7)-methylguanosine(527) in 16S rRNA + S-adenosyl-L-homocysteine</text>
        <dbReference type="Rhea" id="RHEA:42732"/>
        <dbReference type="Rhea" id="RHEA-COMP:10209"/>
        <dbReference type="Rhea" id="RHEA-COMP:10210"/>
        <dbReference type="ChEBI" id="CHEBI:57856"/>
        <dbReference type="ChEBI" id="CHEBI:59789"/>
        <dbReference type="ChEBI" id="CHEBI:74269"/>
        <dbReference type="ChEBI" id="CHEBI:74480"/>
        <dbReference type="EC" id="2.1.1.170"/>
    </reaction>
</comment>
<evidence type="ECO:0000256" key="5">
    <source>
        <dbReference type="ARBA" id="ARBA00022691"/>
    </source>
</evidence>
<dbReference type="PANTHER" id="PTHR31760">
    <property type="entry name" value="S-ADENOSYL-L-METHIONINE-DEPENDENT METHYLTRANSFERASES SUPERFAMILY PROTEIN"/>
    <property type="match status" value="1"/>
</dbReference>
<dbReference type="InterPro" id="IPR003682">
    <property type="entry name" value="rRNA_ssu_MeTfrase_G"/>
</dbReference>
<keyword evidence="3 6" id="KW-0489">Methyltransferase</keyword>
<accession>A0ABT3YAA6</accession>
<dbReference type="InterPro" id="IPR029063">
    <property type="entry name" value="SAM-dependent_MTases_sf"/>
</dbReference>
<dbReference type="PIRSF" id="PIRSF003078">
    <property type="entry name" value="GidB"/>
    <property type="match status" value="1"/>
</dbReference>
<evidence type="ECO:0000256" key="4">
    <source>
        <dbReference type="ARBA" id="ARBA00022679"/>
    </source>
</evidence>
<dbReference type="PANTHER" id="PTHR31760:SF0">
    <property type="entry name" value="S-ADENOSYL-L-METHIONINE-DEPENDENT METHYLTRANSFERASES SUPERFAMILY PROTEIN"/>
    <property type="match status" value="1"/>
</dbReference>
<name>A0ABT3YAA6_9HYPH</name>
<evidence type="ECO:0000256" key="6">
    <source>
        <dbReference type="HAMAP-Rule" id="MF_00074"/>
    </source>
</evidence>
<comment type="caution">
    <text evidence="6">Lacks conserved residue(s) required for the propagation of feature annotation.</text>
</comment>
<evidence type="ECO:0000256" key="3">
    <source>
        <dbReference type="ARBA" id="ARBA00022603"/>
    </source>
</evidence>
<keyword evidence="5 6" id="KW-0949">S-adenosyl-L-methionine</keyword>
<dbReference type="Proteomes" id="UP001081283">
    <property type="component" value="Unassembled WGS sequence"/>
</dbReference>
<proteinExistence type="inferred from homology"/>
<keyword evidence="8" id="KW-1185">Reference proteome</keyword>
<dbReference type="GO" id="GO:0032259">
    <property type="term" value="P:methylation"/>
    <property type="evidence" value="ECO:0007669"/>
    <property type="project" value="UniProtKB-KW"/>
</dbReference>
<reference evidence="7" key="1">
    <citation type="submission" date="2022-10" db="EMBL/GenBank/DDBJ databases">
        <title>Hoeflea sp. J2-29, isolated from marine algae.</title>
        <authorList>
            <person name="Kristyanto S."/>
            <person name="Kim J.M."/>
            <person name="Jeon C.O."/>
        </authorList>
    </citation>
    <scope>NUCLEOTIDE SEQUENCE</scope>
    <source>
        <strain evidence="7">J2-29</strain>
    </source>
</reference>